<evidence type="ECO:0000256" key="9">
    <source>
        <dbReference type="ARBA" id="ARBA00025679"/>
    </source>
</evidence>
<keyword evidence="6 10" id="KW-0732">Signal</keyword>
<evidence type="ECO:0000256" key="10">
    <source>
        <dbReference type="RuleBase" id="RU367009"/>
    </source>
</evidence>
<dbReference type="GO" id="GO:0045490">
    <property type="term" value="P:pectin catabolic process"/>
    <property type="evidence" value="ECO:0007669"/>
    <property type="project" value="TreeGrafter"/>
</dbReference>
<evidence type="ECO:0000256" key="1">
    <source>
        <dbReference type="ARBA" id="ARBA00000695"/>
    </source>
</evidence>
<dbReference type="EMBL" id="ML119109">
    <property type="protein sequence ID" value="RPB16459.1"/>
    <property type="molecule type" value="Genomic_DNA"/>
</dbReference>
<dbReference type="InterPro" id="IPR011050">
    <property type="entry name" value="Pectin_lyase_fold/virulence"/>
</dbReference>
<evidence type="ECO:0000256" key="6">
    <source>
        <dbReference type="ARBA" id="ARBA00022729"/>
    </source>
</evidence>
<keyword evidence="12" id="KW-1185">Reference proteome</keyword>
<feature type="signal peptide" evidence="10">
    <location>
        <begin position="1"/>
        <end position="20"/>
    </location>
</feature>
<keyword evidence="5 10" id="KW-0964">Secreted</keyword>
<comment type="cofactor">
    <cofactor evidence="2 10">
        <name>Ca(2+)</name>
        <dbReference type="ChEBI" id="CHEBI:29108"/>
    </cofactor>
</comment>
<evidence type="ECO:0000256" key="4">
    <source>
        <dbReference type="ARBA" id="ARBA00006463"/>
    </source>
</evidence>
<dbReference type="OrthoDB" id="441042at2759"/>
<keyword evidence="7 10" id="KW-0106">Calcium</keyword>
<organism evidence="11 12">
    <name type="scientific">Morchella conica CCBAS932</name>
    <dbReference type="NCBI Taxonomy" id="1392247"/>
    <lineage>
        <taxon>Eukaryota</taxon>
        <taxon>Fungi</taxon>
        <taxon>Dikarya</taxon>
        <taxon>Ascomycota</taxon>
        <taxon>Pezizomycotina</taxon>
        <taxon>Pezizomycetes</taxon>
        <taxon>Pezizales</taxon>
        <taxon>Morchellaceae</taxon>
        <taxon>Morchella</taxon>
    </lineage>
</organism>
<evidence type="ECO:0000313" key="12">
    <source>
        <dbReference type="Proteomes" id="UP000277580"/>
    </source>
</evidence>
<dbReference type="AlphaFoldDB" id="A0A3N4L4L6"/>
<dbReference type="Gene3D" id="2.160.20.10">
    <property type="entry name" value="Single-stranded right-handed beta-helix, Pectin lyase-like"/>
    <property type="match status" value="1"/>
</dbReference>
<evidence type="ECO:0000256" key="8">
    <source>
        <dbReference type="ARBA" id="ARBA00023239"/>
    </source>
</evidence>
<dbReference type="GO" id="GO:0030570">
    <property type="term" value="F:pectate lyase activity"/>
    <property type="evidence" value="ECO:0007669"/>
    <property type="project" value="UniProtKB-UniRule"/>
</dbReference>
<evidence type="ECO:0000313" key="11">
    <source>
        <dbReference type="EMBL" id="RPB16459.1"/>
    </source>
</evidence>
<sequence>MQLRTFTALAAGAIIPLVSGAATTTFPTAAGATTLSAPMSVTGTYDGGMKRFGRGLSPCSEADGGSTGAVFILESGATLKNAIIGSDQYEGVHCNGPCTIQNVWWEDVCEDALTILQSSGTSYVTGGGAKGASDKVIQMNGKGTVVVKDFFVSDFGKLWRSCGNCSGNGGPRKLIVDGVVATGGTVIGGANSNYGDTVTISNTCGAAPAKMCQVYEGCDKAQGDCESEKLSTGFDGVTCIDGGGNKATC</sequence>
<dbReference type="InterPro" id="IPR012334">
    <property type="entry name" value="Pectin_lyas_fold"/>
</dbReference>
<dbReference type="Pfam" id="PF03211">
    <property type="entry name" value="Pectate_lyase"/>
    <property type="match status" value="1"/>
</dbReference>
<name>A0A3N4L4L6_9PEZI</name>
<feature type="chain" id="PRO_5025085647" description="Pectate lyase" evidence="10">
    <location>
        <begin position="21"/>
        <end position="249"/>
    </location>
</feature>
<protein>
    <recommendedName>
        <fullName evidence="10">Pectate lyase</fullName>
        <ecNumber evidence="10">4.2.2.2</ecNumber>
    </recommendedName>
</protein>
<dbReference type="InParanoid" id="A0A3N4L4L6"/>
<comment type="similarity">
    <text evidence="4 10">Belongs to the polysaccharide lyase 3 family.</text>
</comment>
<dbReference type="STRING" id="1392247.A0A3N4L4L6"/>
<dbReference type="SUPFAM" id="SSF51126">
    <property type="entry name" value="Pectin lyase-like"/>
    <property type="match status" value="1"/>
</dbReference>
<proteinExistence type="inferred from homology"/>
<dbReference type="EC" id="4.2.2.2" evidence="10"/>
<gene>
    <name evidence="11" type="ORF">P167DRAFT_532454</name>
</gene>
<comment type="function">
    <text evidence="9 10">Pectinolytic enzyme consist of four classes of enzymes: pectin lyase, polygalacturonase, pectin methylesterase and rhamnogalacturonase. Among pectinolytic enzymes, pectin lyase is the most important in depolymerization of pectin, since it cleaves internal glycosidic bonds of highly methylated pectins. Favors pectate, the anion, over pectin, the methyl ester.</text>
</comment>
<accession>A0A3N4L4L6</accession>
<keyword evidence="8 10" id="KW-0456">Lyase</keyword>
<dbReference type="Proteomes" id="UP000277580">
    <property type="component" value="Unassembled WGS sequence"/>
</dbReference>
<comment type="catalytic activity">
    <reaction evidence="1 10">
        <text>Eliminative cleavage of (1-&gt;4)-alpha-D-galacturonan to give oligosaccharides with 4-deoxy-alpha-D-galact-4-enuronosyl groups at their non-reducing ends.</text>
        <dbReference type="EC" id="4.2.2.2"/>
    </reaction>
</comment>
<reference evidence="11 12" key="1">
    <citation type="journal article" date="2018" name="Nat. Ecol. Evol.">
        <title>Pezizomycetes genomes reveal the molecular basis of ectomycorrhizal truffle lifestyle.</title>
        <authorList>
            <person name="Murat C."/>
            <person name="Payen T."/>
            <person name="Noel B."/>
            <person name="Kuo A."/>
            <person name="Morin E."/>
            <person name="Chen J."/>
            <person name="Kohler A."/>
            <person name="Krizsan K."/>
            <person name="Balestrini R."/>
            <person name="Da Silva C."/>
            <person name="Montanini B."/>
            <person name="Hainaut M."/>
            <person name="Levati E."/>
            <person name="Barry K.W."/>
            <person name="Belfiori B."/>
            <person name="Cichocki N."/>
            <person name="Clum A."/>
            <person name="Dockter R.B."/>
            <person name="Fauchery L."/>
            <person name="Guy J."/>
            <person name="Iotti M."/>
            <person name="Le Tacon F."/>
            <person name="Lindquist E.A."/>
            <person name="Lipzen A."/>
            <person name="Malagnac F."/>
            <person name="Mello A."/>
            <person name="Molinier V."/>
            <person name="Miyauchi S."/>
            <person name="Poulain J."/>
            <person name="Riccioni C."/>
            <person name="Rubini A."/>
            <person name="Sitrit Y."/>
            <person name="Splivallo R."/>
            <person name="Traeger S."/>
            <person name="Wang M."/>
            <person name="Zifcakova L."/>
            <person name="Wipf D."/>
            <person name="Zambonelli A."/>
            <person name="Paolocci F."/>
            <person name="Nowrousian M."/>
            <person name="Ottonello S."/>
            <person name="Baldrian P."/>
            <person name="Spatafora J.W."/>
            <person name="Henrissat B."/>
            <person name="Nagy L.G."/>
            <person name="Aury J.M."/>
            <person name="Wincker P."/>
            <person name="Grigoriev I.V."/>
            <person name="Bonfante P."/>
            <person name="Martin F.M."/>
        </authorList>
    </citation>
    <scope>NUCLEOTIDE SEQUENCE [LARGE SCALE GENOMIC DNA]</scope>
    <source>
        <strain evidence="11 12">CCBAS932</strain>
    </source>
</reference>
<evidence type="ECO:0000256" key="7">
    <source>
        <dbReference type="ARBA" id="ARBA00022837"/>
    </source>
</evidence>
<comment type="subcellular location">
    <subcellularLocation>
        <location evidence="3 10">Secreted</location>
    </subcellularLocation>
</comment>
<evidence type="ECO:0000256" key="3">
    <source>
        <dbReference type="ARBA" id="ARBA00004613"/>
    </source>
</evidence>
<dbReference type="PANTHER" id="PTHR33407">
    <property type="entry name" value="PECTATE LYASE F-RELATED"/>
    <property type="match status" value="1"/>
</dbReference>
<dbReference type="GO" id="GO:0005576">
    <property type="term" value="C:extracellular region"/>
    <property type="evidence" value="ECO:0007669"/>
    <property type="project" value="UniProtKB-SubCell"/>
</dbReference>
<dbReference type="PANTHER" id="PTHR33407:SF9">
    <property type="entry name" value="PECTATE LYASE F-RELATED"/>
    <property type="match status" value="1"/>
</dbReference>
<evidence type="ECO:0000256" key="5">
    <source>
        <dbReference type="ARBA" id="ARBA00022525"/>
    </source>
</evidence>
<dbReference type="InterPro" id="IPR004898">
    <property type="entry name" value="Pectate_lyase_PlyH/PlyE-like"/>
</dbReference>
<evidence type="ECO:0000256" key="2">
    <source>
        <dbReference type="ARBA" id="ARBA00001913"/>
    </source>
</evidence>